<keyword evidence="2" id="KW-1185">Reference proteome</keyword>
<protein>
    <submittedName>
        <fullName evidence="1">Methyltransferase domain-containing protein</fullName>
    </submittedName>
</protein>
<gene>
    <name evidence="1" type="ORF">SAMN06297397_1666</name>
</gene>
<proteinExistence type="predicted"/>
<keyword evidence="1" id="KW-0808">Transferase</keyword>
<reference evidence="1" key="1">
    <citation type="submission" date="2017-04" db="EMBL/GenBank/DDBJ databases">
        <authorList>
            <person name="Varghese N."/>
            <person name="Submissions S."/>
        </authorList>
    </citation>
    <scope>NUCLEOTIDE SEQUENCE</scope>
    <source>
        <strain evidence="1">WTE2008</strain>
    </source>
</reference>
<dbReference type="Proteomes" id="UP000192328">
    <property type="component" value="Unassembled WGS sequence"/>
</dbReference>
<sequence>MPDIENYKVYNDRMRRSMWDKAFFMDKIPGTELLIDYGCADGSLILFLHELFPDMRFIGLDIDPAMIDAARSRKIENTWFFTEMTEAQEQIRAMGIPSSRIAINYSSVFHEIFHYGFDLNAVSAFIRLISPQYLVIRDMMYCSGDTDAAVPEEVIRLVRGKLPPWQIRDFEQCFGPISIRKNLVHLMLKYKYTENWDRECAENYFSYSEKDLMKVLDPDGKYHHILLFHYLLPWIRYDMEDQFGIDAGHEFTTHYSMILAAGKPGMISLDNTNT</sequence>
<evidence type="ECO:0000313" key="1">
    <source>
        <dbReference type="EMBL" id="SMC63109.1"/>
    </source>
</evidence>
<evidence type="ECO:0000313" key="2">
    <source>
        <dbReference type="Proteomes" id="UP000192328"/>
    </source>
</evidence>
<organism evidence="1 2">
    <name type="scientific">Aristaeella lactis</name>
    <dbReference type="NCBI Taxonomy" id="3046383"/>
    <lineage>
        <taxon>Bacteria</taxon>
        <taxon>Bacillati</taxon>
        <taxon>Bacillota</taxon>
        <taxon>Clostridia</taxon>
        <taxon>Eubacteriales</taxon>
        <taxon>Aristaeellaceae</taxon>
        <taxon>Aristaeella</taxon>
    </lineage>
</organism>
<dbReference type="EMBL" id="FWXZ01000003">
    <property type="protein sequence ID" value="SMC63109.1"/>
    <property type="molecule type" value="Genomic_DNA"/>
</dbReference>
<keyword evidence="1" id="KW-0489">Methyltransferase</keyword>
<name>A0AC61PLK9_9FIRM</name>
<comment type="caution">
    <text evidence="1">The sequence shown here is derived from an EMBL/GenBank/DDBJ whole genome shotgun (WGS) entry which is preliminary data.</text>
</comment>
<accession>A0AC61PLK9</accession>